<evidence type="ECO:0008006" key="3">
    <source>
        <dbReference type="Google" id="ProtNLM"/>
    </source>
</evidence>
<evidence type="ECO:0000313" key="1">
    <source>
        <dbReference type="EMBL" id="SHF20456.1"/>
    </source>
</evidence>
<organism evidence="1 2">
    <name type="scientific">Loktanella atrilutea</name>
    <dbReference type="NCBI Taxonomy" id="366533"/>
    <lineage>
        <taxon>Bacteria</taxon>
        <taxon>Pseudomonadati</taxon>
        <taxon>Pseudomonadota</taxon>
        <taxon>Alphaproteobacteria</taxon>
        <taxon>Rhodobacterales</taxon>
        <taxon>Roseobacteraceae</taxon>
        <taxon>Loktanella</taxon>
    </lineage>
</organism>
<reference evidence="2" key="1">
    <citation type="submission" date="2016-11" db="EMBL/GenBank/DDBJ databases">
        <authorList>
            <person name="Varghese N."/>
            <person name="Submissions S."/>
        </authorList>
    </citation>
    <scope>NUCLEOTIDE SEQUENCE [LARGE SCALE GENOMIC DNA]</scope>
    <source>
        <strain evidence="2">DSM 29326</strain>
    </source>
</reference>
<dbReference type="STRING" id="366533.SAMN05444339_10489"/>
<accession>A0A1M4ZSC2</accession>
<dbReference type="RefSeq" id="WP_072857139.1">
    <property type="nucleotide sequence ID" value="NZ_FQUE01000004.1"/>
</dbReference>
<gene>
    <name evidence="1" type="ORF">SAMN05444339_10489</name>
</gene>
<evidence type="ECO:0000313" key="2">
    <source>
        <dbReference type="Proteomes" id="UP000183987"/>
    </source>
</evidence>
<dbReference type="Proteomes" id="UP000183987">
    <property type="component" value="Unassembled WGS sequence"/>
</dbReference>
<keyword evidence="2" id="KW-1185">Reference proteome</keyword>
<dbReference type="EMBL" id="FQUE01000004">
    <property type="protein sequence ID" value="SHF20456.1"/>
    <property type="molecule type" value="Genomic_DNA"/>
</dbReference>
<proteinExistence type="predicted"/>
<protein>
    <recommendedName>
        <fullName evidence="3">Glycosyl transferase family 8</fullName>
    </recommendedName>
</protein>
<name>A0A1M4ZSC2_LOKAT</name>
<sequence>MPPHPAQTPIAAVFMVEPGAYEWPAVLLVASLRAFANDDIRLYAYCRASLIDQLHPATLAFFRDNDVTLDEIDPAFEVIYPQGNKLYACAAPRAEQATILFDTDMFMLQPALLSQTLVPGAVSGRPTGNWMWGNTPQDWVPAYESVGLPLPRNRMSRPDQSFTMPSISAGYVAYMGHRFGEVWRDTALAIERRRLARGIYPTLDQISLPVAVERAGMRLNMIDVKWNKAGRIGDQAIRQIIFYHYQKADTLLKLPVKWLADRLLHEFTRWDTVEALLDFYDREAARPDTVVKNAGWREAVQAGQREVDISHAEATGLGRPKP</sequence>
<dbReference type="AlphaFoldDB" id="A0A1M4ZSC2"/>